<keyword evidence="4" id="KW-1185">Reference proteome</keyword>
<dbReference type="InParanoid" id="F2UR40"/>
<dbReference type="Gene3D" id="1.25.40.10">
    <property type="entry name" value="Tetratricopeptide repeat domain"/>
    <property type="match status" value="1"/>
</dbReference>
<feature type="compositionally biased region" description="Acidic residues" evidence="1">
    <location>
        <begin position="505"/>
        <end position="518"/>
    </location>
</feature>
<gene>
    <name evidence="3" type="ORF">PTSG_10369</name>
</gene>
<protein>
    <recommendedName>
        <fullName evidence="2">Anaphase-promoting complex subunit 5 domain-containing protein</fullName>
    </recommendedName>
</protein>
<feature type="compositionally biased region" description="Low complexity" evidence="1">
    <location>
        <begin position="480"/>
        <end position="495"/>
    </location>
</feature>
<dbReference type="GeneID" id="16068949"/>
<proteinExistence type="predicted"/>
<dbReference type="EMBL" id="GL832990">
    <property type="protein sequence ID" value="EGD80095.1"/>
    <property type="molecule type" value="Genomic_DNA"/>
</dbReference>
<name>F2UR40_SALR5</name>
<dbReference type="Pfam" id="PF12862">
    <property type="entry name" value="ANAPC5"/>
    <property type="match status" value="1"/>
</dbReference>
<sequence>MADDFGHHPPQAGGAGKKHAAAIVEAAAKLTPVHIVALSFATVVLGAISKDDDSPEYLRYLLQDLLHALEMLRKRPTADAARFFKTFLRDGDAASHDLARAMLEDLSQLDSVYSVEAFIADKVCFLQEESHNFRVHECSELGVFLHNINVSSRQCGFVAMLALEEGAKTMIAALREYLEHDVAHAVFALKRARSRQQAVFQRVLADQFVELLELESDRTPLSPPGARHHMKRFISATRRGDILAAQEQLLLHYEVERNRDWIITQTTHSESQLALAYLHYTFGHHALAAQAVHDAIGTALELAQTPRLRQALGWLAEMAPTPKAAMALSRANLQHTRDQQAQESDDGDDKAAMSAAAFGAHVQLALCSFAAGDAAASYAREVQAAMGVALGEEASWHSYTCTLHLMGAFAAAVGDTIAACHHQAAVVFSAAPPPEHADADALAQAQLILVLARKHGRYAFAASQLAKLAAEMQTTTTTKSPASPSSSSSSSSSPSSSPPPPTADDGGDDGDDDDDDGGENNPKPQQQEGRHQAQQHASRVRPSADSRAVGSDGGVARDHDRVLFYHHLALHWKHVPAGNFEAAKAAEAGMCVCTMDACDDLACTLRIAERALAEGEMEACLKHCAAALRLNSSDACRHVQTHKLQGPIAEIEAYTLMGRCYLKTGNTERAMAVLSHGAALAVSRRLIGPLVALQTVFMQCLVQAKRWSLFAEMEKNININACMCASFETRAELLLVRGFYHLAIHNDATTASGLLKKSYAMYMRIGHTRNQRRCLHLLSLCAHVRGDASERDALAQQMNALK</sequence>
<evidence type="ECO:0000313" key="3">
    <source>
        <dbReference type="EMBL" id="EGD80095.1"/>
    </source>
</evidence>
<evidence type="ECO:0000259" key="2">
    <source>
        <dbReference type="Pfam" id="PF12862"/>
    </source>
</evidence>
<dbReference type="InterPro" id="IPR011990">
    <property type="entry name" value="TPR-like_helical_dom_sf"/>
</dbReference>
<evidence type="ECO:0000313" key="4">
    <source>
        <dbReference type="Proteomes" id="UP000007799"/>
    </source>
</evidence>
<organism evidence="4">
    <name type="scientific">Salpingoeca rosetta (strain ATCC 50818 / BSB-021)</name>
    <dbReference type="NCBI Taxonomy" id="946362"/>
    <lineage>
        <taxon>Eukaryota</taxon>
        <taxon>Choanoflagellata</taxon>
        <taxon>Craspedida</taxon>
        <taxon>Salpingoecidae</taxon>
        <taxon>Salpingoeca</taxon>
    </lineage>
</organism>
<evidence type="ECO:0000256" key="1">
    <source>
        <dbReference type="SAM" id="MobiDB-lite"/>
    </source>
</evidence>
<feature type="region of interest" description="Disordered" evidence="1">
    <location>
        <begin position="475"/>
        <end position="554"/>
    </location>
</feature>
<accession>F2UR40</accession>
<dbReference type="RefSeq" id="XP_004988420.1">
    <property type="nucleotide sequence ID" value="XM_004988363.1"/>
</dbReference>
<dbReference type="AlphaFoldDB" id="F2UR40"/>
<dbReference type="Proteomes" id="UP000007799">
    <property type="component" value="Unassembled WGS sequence"/>
</dbReference>
<dbReference type="InterPro" id="IPR026000">
    <property type="entry name" value="Apc5_dom"/>
</dbReference>
<dbReference type="KEGG" id="sre:PTSG_10369"/>
<reference evidence="3" key="1">
    <citation type="submission" date="2009-08" db="EMBL/GenBank/DDBJ databases">
        <title>Annotation of Salpingoeca rosetta.</title>
        <authorList>
            <consortium name="The Broad Institute Genome Sequencing Platform"/>
            <person name="Russ C."/>
            <person name="Cuomo C."/>
            <person name="Burger G."/>
            <person name="Gray M.W."/>
            <person name="Holland P.W.H."/>
            <person name="King N."/>
            <person name="Lang F.B.F."/>
            <person name="Roger A.J."/>
            <person name="Ruiz-Trillo I."/>
            <person name="Young S.K."/>
            <person name="Zeng Q."/>
            <person name="Gargeya S."/>
            <person name="Alvarado L."/>
            <person name="Berlin A."/>
            <person name="Chapman S.B."/>
            <person name="Chen Z."/>
            <person name="Freedman E."/>
            <person name="Gellesch M."/>
            <person name="Goldberg J."/>
            <person name="Griggs A."/>
            <person name="Gujja S."/>
            <person name="Heilman E."/>
            <person name="Heiman D."/>
            <person name="Howarth C."/>
            <person name="Mehta T."/>
            <person name="Neiman D."/>
            <person name="Pearson M."/>
            <person name="Roberts A."/>
            <person name="Saif S."/>
            <person name="Shea T."/>
            <person name="Shenoy N."/>
            <person name="Sisk P."/>
            <person name="Stolte C."/>
            <person name="Sykes S."/>
            <person name="White J."/>
            <person name="Yandava C."/>
            <person name="Haas B."/>
            <person name="Nusbaum C."/>
            <person name="Birren B."/>
        </authorList>
    </citation>
    <scope>NUCLEOTIDE SEQUENCE [LARGE SCALE GENOMIC DNA]</scope>
    <source>
        <strain evidence="3">ATCC 50818</strain>
    </source>
</reference>
<dbReference type="SUPFAM" id="SSF48452">
    <property type="entry name" value="TPR-like"/>
    <property type="match status" value="1"/>
</dbReference>
<feature type="domain" description="Anaphase-promoting complex subunit 5" evidence="2">
    <location>
        <begin position="229"/>
        <end position="318"/>
    </location>
</feature>